<proteinExistence type="predicted"/>
<dbReference type="Pfam" id="PF00560">
    <property type="entry name" value="LRR_1"/>
    <property type="match status" value="1"/>
</dbReference>
<dbReference type="PANTHER" id="PTHR48051">
    <property type="match status" value="1"/>
</dbReference>
<evidence type="ECO:0000256" key="1">
    <source>
        <dbReference type="ARBA" id="ARBA00022614"/>
    </source>
</evidence>
<name>A0A059BV98_EUCGR</name>
<dbReference type="InterPro" id="IPR050216">
    <property type="entry name" value="LRR_domain-containing"/>
</dbReference>
<dbReference type="FunFam" id="3.80.10.10:FF:000116">
    <property type="entry name" value="Leucine-rich repeat-containing protein 40"/>
    <property type="match status" value="2"/>
</dbReference>
<dbReference type="eggNOG" id="KOG0472">
    <property type="taxonomic scope" value="Eukaryota"/>
</dbReference>
<dbReference type="EMBL" id="KK198758">
    <property type="protein sequence ID" value="KCW70027.1"/>
    <property type="molecule type" value="Genomic_DNA"/>
</dbReference>
<protein>
    <recommendedName>
        <fullName evidence="4">Leucine-rich repeat-containing N-terminal plant-type domain-containing protein</fullName>
    </recommendedName>
</protein>
<dbReference type="FunCoup" id="A0A059BV98">
    <property type="interactions" value="2995"/>
</dbReference>
<dbReference type="InterPro" id="IPR003591">
    <property type="entry name" value="Leu-rich_rpt_typical-subtyp"/>
</dbReference>
<dbReference type="SUPFAM" id="SSF52058">
    <property type="entry name" value="L domain-like"/>
    <property type="match status" value="2"/>
</dbReference>
<gene>
    <name evidence="3" type="ORF">EUGRSUZ_F03334</name>
</gene>
<dbReference type="SMART" id="SM00364">
    <property type="entry name" value="LRR_BAC"/>
    <property type="match status" value="10"/>
</dbReference>
<dbReference type="InParanoid" id="A0A059BV98"/>
<dbReference type="OMA" id="CMLHKLT"/>
<dbReference type="Gramene" id="KCW70027">
    <property type="protein sequence ID" value="KCW70027"/>
    <property type="gene ID" value="EUGRSUZ_F03334"/>
</dbReference>
<dbReference type="Gene3D" id="3.80.10.10">
    <property type="entry name" value="Ribonuclease Inhibitor"/>
    <property type="match status" value="4"/>
</dbReference>
<dbReference type="Pfam" id="PF13855">
    <property type="entry name" value="LRR_8"/>
    <property type="match status" value="4"/>
</dbReference>
<evidence type="ECO:0000313" key="3">
    <source>
        <dbReference type="EMBL" id="KCW70027.1"/>
    </source>
</evidence>
<dbReference type="AlphaFoldDB" id="A0A059BV98"/>
<dbReference type="STRING" id="71139.A0A059BV98"/>
<keyword evidence="1" id="KW-0433">Leucine-rich repeat</keyword>
<dbReference type="PANTHER" id="PTHR48051:SF1">
    <property type="entry name" value="RAS SUPPRESSOR PROTEIN 1"/>
    <property type="match status" value="1"/>
</dbReference>
<accession>A0A059BV98</accession>
<dbReference type="InterPro" id="IPR001611">
    <property type="entry name" value="Leu-rich_rpt"/>
</dbReference>
<dbReference type="PROSITE" id="PS51450">
    <property type="entry name" value="LRR"/>
    <property type="match status" value="7"/>
</dbReference>
<dbReference type="GO" id="GO:0035556">
    <property type="term" value="P:intracellular signal transduction"/>
    <property type="evidence" value="ECO:0000318"/>
    <property type="project" value="GO_Central"/>
</dbReference>
<sequence>MDLSLSVKNQGKSNWISVPASMDLGMIFVDSSMTIVDLGLGVGDLSSSTKIPCSTFVNLGLASMDIGEGVKDLSMGIRITGSSFDELRPKCQRLGPRCWELVLESMIKPSRKNLQDTGKERRALFSREATFSSSEASLLHRRPIDVTAQLSTRCVASRSPRGSAMDRLIKAARSSGSLNLSNRSLKDVPGEVYQSSDAVGDGEKWWEAVELQKLILAHNDIEILKEDLRNLSVLTVLNLSHNKLTQLPAAIGELPMLKSLDVSHNSITGLPDEIGSATSLVKFDCSNNQLKEIPISLSRCLDLSEFKASNNTIISLPEDLANCSKLTKVEVEGNKLTSLSGHMFASWTVLRELNAARNLLNAIPENLESLSRLIRLDLHQNRISSIPDSIRGCSSLAELYMGNNSLHSLPSEMGELSKLGTLDLRGNQLKDFPVEACKLHLSVLDLSNNSLTGLPPEIGKMTTLRKLLLTGNPLRTLRSSLVNGPTPALLRYLRSRLSESEDSEAATTKDNVVSMAARLSISSKELSLDGMGLNVVPSEVWEGGDLVKVSLSKNSIEELPSQLSLCASLQTLILSRNKIKEWPGEILKPLTKLSCLKLDYNCLGQIPPDGFQAVSMLQILDLSGNAASLPRSPAFLCLQQLQELYLRQMRLQEFPSDILSLTHLKILDLGQNSLQIIPEEIGTLTTLTELDLSNNNIPSLPPQLGFLEDSLQALRLEGNPLRSIRRTILDKGTKAILKYLKDKIQG</sequence>
<organism evidence="3">
    <name type="scientific">Eucalyptus grandis</name>
    <name type="common">Flooded gum</name>
    <dbReference type="NCBI Taxonomy" id="71139"/>
    <lineage>
        <taxon>Eukaryota</taxon>
        <taxon>Viridiplantae</taxon>
        <taxon>Streptophyta</taxon>
        <taxon>Embryophyta</taxon>
        <taxon>Tracheophyta</taxon>
        <taxon>Spermatophyta</taxon>
        <taxon>Magnoliopsida</taxon>
        <taxon>eudicotyledons</taxon>
        <taxon>Gunneridae</taxon>
        <taxon>Pentapetalae</taxon>
        <taxon>rosids</taxon>
        <taxon>malvids</taxon>
        <taxon>Myrtales</taxon>
        <taxon>Myrtaceae</taxon>
        <taxon>Myrtoideae</taxon>
        <taxon>Eucalypteae</taxon>
        <taxon>Eucalyptus</taxon>
    </lineage>
</organism>
<evidence type="ECO:0000256" key="2">
    <source>
        <dbReference type="ARBA" id="ARBA00022737"/>
    </source>
</evidence>
<keyword evidence="2" id="KW-0677">Repeat</keyword>
<evidence type="ECO:0008006" key="4">
    <source>
        <dbReference type="Google" id="ProtNLM"/>
    </source>
</evidence>
<dbReference type="PRINTS" id="PR00019">
    <property type="entry name" value="LEURICHRPT"/>
</dbReference>
<dbReference type="InterPro" id="IPR032675">
    <property type="entry name" value="LRR_dom_sf"/>
</dbReference>
<reference evidence="3" key="1">
    <citation type="submission" date="2013-07" db="EMBL/GenBank/DDBJ databases">
        <title>The genome of Eucalyptus grandis.</title>
        <authorList>
            <person name="Schmutz J."/>
            <person name="Hayes R."/>
            <person name="Myburg A."/>
            <person name="Tuskan G."/>
            <person name="Grattapaglia D."/>
            <person name="Rokhsar D.S."/>
        </authorList>
    </citation>
    <scope>NUCLEOTIDE SEQUENCE</scope>
    <source>
        <tissue evidence="3">Leaf extractions</tissue>
    </source>
</reference>
<dbReference type="SMART" id="SM00369">
    <property type="entry name" value="LRR_TYP"/>
    <property type="match status" value="16"/>
</dbReference>